<accession>A0AAW8FRP9</accession>
<dbReference type="PANTHER" id="PTHR30146">
    <property type="entry name" value="LACI-RELATED TRANSCRIPTIONAL REPRESSOR"/>
    <property type="match status" value="1"/>
</dbReference>
<gene>
    <name evidence="5" type="ORF">QFZ22_008812</name>
</gene>
<protein>
    <submittedName>
        <fullName evidence="5">LacI family transcriptional regulator</fullName>
    </submittedName>
</protein>
<dbReference type="Proteomes" id="UP001234216">
    <property type="component" value="Unassembled WGS sequence"/>
</dbReference>
<dbReference type="InterPro" id="IPR000843">
    <property type="entry name" value="HTH_LacI"/>
</dbReference>
<dbReference type="SUPFAM" id="SSF53822">
    <property type="entry name" value="Periplasmic binding protein-like I"/>
    <property type="match status" value="1"/>
</dbReference>
<keyword evidence="3" id="KW-0804">Transcription</keyword>
<dbReference type="PANTHER" id="PTHR30146:SF109">
    <property type="entry name" value="HTH-TYPE TRANSCRIPTIONAL REGULATOR GALS"/>
    <property type="match status" value="1"/>
</dbReference>
<keyword evidence="2" id="KW-0238">DNA-binding</keyword>
<name>A0AAW8FRP9_9ACTN</name>
<organism evidence="5 6">
    <name type="scientific">Streptomyces canus</name>
    <dbReference type="NCBI Taxonomy" id="58343"/>
    <lineage>
        <taxon>Bacteria</taxon>
        <taxon>Bacillati</taxon>
        <taxon>Actinomycetota</taxon>
        <taxon>Actinomycetes</taxon>
        <taxon>Kitasatosporales</taxon>
        <taxon>Streptomycetaceae</taxon>
        <taxon>Streptomyces</taxon>
        <taxon>Streptomyces aurantiacus group</taxon>
    </lineage>
</organism>
<evidence type="ECO:0000256" key="3">
    <source>
        <dbReference type="ARBA" id="ARBA00023163"/>
    </source>
</evidence>
<evidence type="ECO:0000256" key="1">
    <source>
        <dbReference type="ARBA" id="ARBA00023015"/>
    </source>
</evidence>
<dbReference type="Pfam" id="PF00356">
    <property type="entry name" value="LacI"/>
    <property type="match status" value="1"/>
</dbReference>
<dbReference type="Gene3D" id="3.40.50.2300">
    <property type="match status" value="2"/>
</dbReference>
<keyword evidence="1" id="KW-0805">Transcription regulation</keyword>
<evidence type="ECO:0000313" key="6">
    <source>
        <dbReference type="Proteomes" id="UP001234216"/>
    </source>
</evidence>
<proteinExistence type="predicted"/>
<dbReference type="InterPro" id="IPR028082">
    <property type="entry name" value="Peripla_BP_I"/>
</dbReference>
<dbReference type="GO" id="GO:0003700">
    <property type="term" value="F:DNA-binding transcription factor activity"/>
    <property type="evidence" value="ECO:0007669"/>
    <property type="project" value="TreeGrafter"/>
</dbReference>
<dbReference type="InterPro" id="IPR010982">
    <property type="entry name" value="Lambda_DNA-bd_dom_sf"/>
</dbReference>
<sequence length="361" mass="38523">MWNSARGPGPAWSYGRDSEGVDAISVRPARIQDVAAAAGVSVSTVSNVLNRPERVNARTAERVRDAVAALDYVPHPGAAGLRTGHSSSIGLVLPDVANSFYSRIARGAADAAYEHGYSLVLCDSGDAPEREQGYFTMLAEQRAVGAVVVPLSADPTRLSRLRERGIPLVLADRAMPAQEGCSVSVDDIAGGRIAVQHLLDRGARDVLVVNGERTIRQCADRYQGARQAVRTRREARLGQVVAEEMTVAYGSEIAHSLDELPDGVFCTNDFLAAGLCRALGERGVKVPEDVQVVGYGDLDIASFVGTTLTTVRQPVEELGRAAVEMLLDEVEARAEHAHEARVFAPGLVLRDSTRASSDAPF</sequence>
<dbReference type="PROSITE" id="PS50932">
    <property type="entry name" value="HTH_LACI_2"/>
    <property type="match status" value="1"/>
</dbReference>
<evidence type="ECO:0000259" key="4">
    <source>
        <dbReference type="PROSITE" id="PS50932"/>
    </source>
</evidence>
<comment type="caution">
    <text evidence="5">The sequence shown here is derived from an EMBL/GenBank/DDBJ whole genome shotgun (WGS) entry which is preliminary data.</text>
</comment>
<dbReference type="SMART" id="SM00354">
    <property type="entry name" value="HTH_LACI"/>
    <property type="match status" value="1"/>
</dbReference>
<dbReference type="Pfam" id="PF13377">
    <property type="entry name" value="Peripla_BP_3"/>
    <property type="match status" value="1"/>
</dbReference>
<feature type="domain" description="HTH lacI-type" evidence="4">
    <location>
        <begin position="29"/>
        <end position="83"/>
    </location>
</feature>
<evidence type="ECO:0000313" key="5">
    <source>
        <dbReference type="EMBL" id="MDQ0912827.1"/>
    </source>
</evidence>
<dbReference type="GO" id="GO:0000976">
    <property type="term" value="F:transcription cis-regulatory region binding"/>
    <property type="evidence" value="ECO:0007669"/>
    <property type="project" value="TreeGrafter"/>
</dbReference>
<dbReference type="PROSITE" id="PS00356">
    <property type="entry name" value="HTH_LACI_1"/>
    <property type="match status" value="1"/>
</dbReference>
<dbReference type="Gene3D" id="1.10.260.40">
    <property type="entry name" value="lambda repressor-like DNA-binding domains"/>
    <property type="match status" value="1"/>
</dbReference>
<reference evidence="5" key="1">
    <citation type="submission" date="2023-07" db="EMBL/GenBank/DDBJ databases">
        <title>Comparative genomics of wheat-associated soil bacteria to identify genetic determinants of phenazine resistance.</title>
        <authorList>
            <person name="Mouncey N."/>
        </authorList>
    </citation>
    <scope>NUCLEOTIDE SEQUENCE</scope>
    <source>
        <strain evidence="5">V4I22</strain>
    </source>
</reference>
<dbReference type="SUPFAM" id="SSF47413">
    <property type="entry name" value="lambda repressor-like DNA-binding domains"/>
    <property type="match status" value="1"/>
</dbReference>
<dbReference type="EMBL" id="JAUSZV010000005">
    <property type="protein sequence ID" value="MDQ0912827.1"/>
    <property type="molecule type" value="Genomic_DNA"/>
</dbReference>
<dbReference type="AlphaFoldDB" id="A0AAW8FRP9"/>
<dbReference type="CDD" id="cd01392">
    <property type="entry name" value="HTH_LacI"/>
    <property type="match status" value="1"/>
</dbReference>
<evidence type="ECO:0000256" key="2">
    <source>
        <dbReference type="ARBA" id="ARBA00023125"/>
    </source>
</evidence>
<dbReference type="InterPro" id="IPR046335">
    <property type="entry name" value="LacI/GalR-like_sensor"/>
</dbReference>